<keyword evidence="2 6" id="KW-0812">Transmembrane</keyword>
<accession>A0A4Q4TLD2</accession>
<keyword evidence="3 6" id="KW-1133">Transmembrane helix</keyword>
<evidence type="ECO:0000256" key="6">
    <source>
        <dbReference type="SAM" id="Phobius"/>
    </source>
</evidence>
<evidence type="ECO:0000256" key="2">
    <source>
        <dbReference type="ARBA" id="ARBA00022692"/>
    </source>
</evidence>
<feature type="transmembrane region" description="Helical" evidence="6">
    <location>
        <begin position="267"/>
        <end position="287"/>
    </location>
</feature>
<feature type="transmembrane region" description="Helical" evidence="6">
    <location>
        <begin position="214"/>
        <end position="237"/>
    </location>
</feature>
<sequence>MSETLQVRNQTQTSALDAKDGPKSSARTPCGAVDRVFSRTGSFLTLFWLLTESNAPTFVGPNTMFGICGAASGSWLISVPSSPPSALEIAKRLGLVVLFNWSNLIVFDLANQRLPESAREDALNKPWRPVPRGLITSDQIRRTMLYLVPVLVALNHFLLGTGVQSLVIMVLTWLYNDLRGGDDSFVGRNAIIAAAFAVYNYGSLKVAVGANATSAGLFSGLTTTGATWVAIISLVIFTTMHVQDLQDQEGDRTRGRRSAPLVLGDWVARWTVAVPMVIWPAFCTWFWKTGLLVGAPQADRSRETVLHLWTWLTVDLQAHCPSTWLTIDR</sequence>
<reference evidence="7 8" key="1">
    <citation type="submission" date="2018-06" db="EMBL/GenBank/DDBJ databases">
        <title>Complete Genomes of Monosporascus.</title>
        <authorList>
            <person name="Robinson A.J."/>
            <person name="Natvig D.O."/>
        </authorList>
    </citation>
    <scope>NUCLEOTIDE SEQUENCE [LARGE SCALE GENOMIC DNA]</scope>
    <source>
        <strain evidence="7 8">CBS 110550</strain>
    </source>
</reference>
<feature type="transmembrane region" description="Helical" evidence="6">
    <location>
        <begin position="185"/>
        <end position="202"/>
    </location>
</feature>
<protein>
    <recommendedName>
        <fullName evidence="9">Digeranylgeranylglyceryl phosphate synthase</fullName>
    </recommendedName>
</protein>
<organism evidence="7 8">
    <name type="scientific">Monosporascus ibericus</name>
    <dbReference type="NCBI Taxonomy" id="155417"/>
    <lineage>
        <taxon>Eukaryota</taxon>
        <taxon>Fungi</taxon>
        <taxon>Dikarya</taxon>
        <taxon>Ascomycota</taxon>
        <taxon>Pezizomycotina</taxon>
        <taxon>Sordariomycetes</taxon>
        <taxon>Xylariomycetidae</taxon>
        <taxon>Xylariales</taxon>
        <taxon>Xylariales incertae sedis</taxon>
        <taxon>Monosporascus</taxon>
    </lineage>
</organism>
<name>A0A4Q4TLD2_9PEZI</name>
<dbReference type="Proteomes" id="UP000293360">
    <property type="component" value="Unassembled WGS sequence"/>
</dbReference>
<evidence type="ECO:0000256" key="1">
    <source>
        <dbReference type="ARBA" id="ARBA00004141"/>
    </source>
</evidence>
<evidence type="ECO:0000313" key="7">
    <source>
        <dbReference type="EMBL" id="RYP06627.1"/>
    </source>
</evidence>
<dbReference type="AlphaFoldDB" id="A0A4Q4TLD2"/>
<dbReference type="GO" id="GO:0016020">
    <property type="term" value="C:membrane"/>
    <property type="evidence" value="ECO:0007669"/>
    <property type="project" value="UniProtKB-SubCell"/>
</dbReference>
<comment type="subcellular location">
    <subcellularLocation>
        <location evidence="1">Membrane</location>
        <topology evidence="1">Multi-pass membrane protein</topology>
    </subcellularLocation>
</comment>
<keyword evidence="4 6" id="KW-0472">Membrane</keyword>
<dbReference type="Pfam" id="PF01040">
    <property type="entry name" value="UbiA"/>
    <property type="match status" value="1"/>
</dbReference>
<dbReference type="OrthoDB" id="434972at2759"/>
<dbReference type="CDD" id="cd13965">
    <property type="entry name" value="PT_UbiA_3"/>
    <property type="match status" value="1"/>
</dbReference>
<feature type="region of interest" description="Disordered" evidence="5">
    <location>
        <begin position="1"/>
        <end position="28"/>
    </location>
</feature>
<evidence type="ECO:0000256" key="4">
    <source>
        <dbReference type="ARBA" id="ARBA00023136"/>
    </source>
</evidence>
<evidence type="ECO:0000256" key="3">
    <source>
        <dbReference type="ARBA" id="ARBA00022989"/>
    </source>
</evidence>
<comment type="caution">
    <text evidence="7">The sequence shown here is derived from an EMBL/GenBank/DDBJ whole genome shotgun (WGS) entry which is preliminary data.</text>
</comment>
<feature type="transmembrane region" description="Helical" evidence="6">
    <location>
        <begin position="145"/>
        <end position="173"/>
    </location>
</feature>
<dbReference type="InterPro" id="IPR050475">
    <property type="entry name" value="Prenyltransferase_related"/>
</dbReference>
<dbReference type="PANTHER" id="PTHR42723:SF1">
    <property type="entry name" value="CHLOROPHYLL SYNTHASE, CHLOROPLASTIC"/>
    <property type="match status" value="1"/>
</dbReference>
<keyword evidence="8" id="KW-1185">Reference proteome</keyword>
<dbReference type="STRING" id="155417.A0A4Q4TLD2"/>
<dbReference type="EMBL" id="QJNU01000122">
    <property type="protein sequence ID" value="RYP06627.1"/>
    <property type="molecule type" value="Genomic_DNA"/>
</dbReference>
<evidence type="ECO:0000313" key="8">
    <source>
        <dbReference type="Proteomes" id="UP000293360"/>
    </source>
</evidence>
<dbReference type="InterPro" id="IPR000537">
    <property type="entry name" value="UbiA_prenyltransferase"/>
</dbReference>
<gene>
    <name evidence="7" type="ORF">DL764_003049</name>
</gene>
<evidence type="ECO:0008006" key="9">
    <source>
        <dbReference type="Google" id="ProtNLM"/>
    </source>
</evidence>
<evidence type="ECO:0000256" key="5">
    <source>
        <dbReference type="SAM" id="MobiDB-lite"/>
    </source>
</evidence>
<feature type="compositionally biased region" description="Polar residues" evidence="5">
    <location>
        <begin position="1"/>
        <end position="15"/>
    </location>
</feature>
<dbReference type="GO" id="GO:0016765">
    <property type="term" value="F:transferase activity, transferring alkyl or aryl (other than methyl) groups"/>
    <property type="evidence" value="ECO:0007669"/>
    <property type="project" value="InterPro"/>
</dbReference>
<dbReference type="PANTHER" id="PTHR42723">
    <property type="entry name" value="CHLOROPHYLL SYNTHASE"/>
    <property type="match status" value="1"/>
</dbReference>
<proteinExistence type="predicted"/>